<feature type="domain" description="HTH crp-type" evidence="5">
    <location>
        <begin position="135"/>
        <end position="211"/>
    </location>
</feature>
<dbReference type="InterPro" id="IPR036388">
    <property type="entry name" value="WH-like_DNA-bd_sf"/>
</dbReference>
<accession>A0A6P1ZQE5</accession>
<keyword evidence="3" id="KW-0804">Transcription</keyword>
<dbReference type="PROSITE" id="PS51063">
    <property type="entry name" value="HTH_CRP_2"/>
    <property type="match status" value="1"/>
</dbReference>
<evidence type="ECO:0000313" key="6">
    <source>
        <dbReference type="EMBL" id="TVM36798.1"/>
    </source>
</evidence>
<keyword evidence="1" id="KW-0805">Transcription regulation</keyword>
<evidence type="ECO:0000256" key="1">
    <source>
        <dbReference type="ARBA" id="ARBA00023015"/>
    </source>
</evidence>
<dbReference type="SUPFAM" id="SSF46785">
    <property type="entry name" value="Winged helix' DNA-binding domain"/>
    <property type="match status" value="1"/>
</dbReference>
<dbReference type="Proteomes" id="UP000434052">
    <property type="component" value="Unassembled WGS sequence"/>
</dbReference>
<evidence type="ECO:0000256" key="2">
    <source>
        <dbReference type="ARBA" id="ARBA00023125"/>
    </source>
</evidence>
<dbReference type="SMART" id="SM00419">
    <property type="entry name" value="HTH_CRP"/>
    <property type="match status" value="1"/>
</dbReference>
<evidence type="ECO:0000259" key="5">
    <source>
        <dbReference type="PROSITE" id="PS51063"/>
    </source>
</evidence>
<evidence type="ECO:0000256" key="3">
    <source>
        <dbReference type="ARBA" id="ARBA00023163"/>
    </source>
</evidence>
<comment type="caution">
    <text evidence="6">The sequence shown here is derived from an EMBL/GenBank/DDBJ whole genome shotgun (WGS) entry which is preliminary data.</text>
</comment>
<evidence type="ECO:0000259" key="4">
    <source>
        <dbReference type="PROSITE" id="PS50042"/>
    </source>
</evidence>
<dbReference type="InterPro" id="IPR012318">
    <property type="entry name" value="HTH_CRP"/>
</dbReference>
<dbReference type="InterPro" id="IPR000595">
    <property type="entry name" value="cNMP-bd_dom"/>
</dbReference>
<dbReference type="GO" id="GO:0003677">
    <property type="term" value="F:DNA binding"/>
    <property type="evidence" value="ECO:0007669"/>
    <property type="project" value="UniProtKB-KW"/>
</dbReference>
<dbReference type="RefSeq" id="WP_144233848.1">
    <property type="nucleotide sequence ID" value="NZ_QMIF01000001.1"/>
</dbReference>
<dbReference type="GO" id="GO:0006355">
    <property type="term" value="P:regulation of DNA-templated transcription"/>
    <property type="evidence" value="ECO:0007669"/>
    <property type="project" value="InterPro"/>
</dbReference>
<dbReference type="CDD" id="cd00092">
    <property type="entry name" value="HTH_CRP"/>
    <property type="match status" value="1"/>
</dbReference>
<dbReference type="InterPro" id="IPR018490">
    <property type="entry name" value="cNMP-bd_dom_sf"/>
</dbReference>
<dbReference type="SUPFAM" id="SSF51206">
    <property type="entry name" value="cAMP-binding domain-like"/>
    <property type="match status" value="1"/>
</dbReference>
<dbReference type="PROSITE" id="PS50042">
    <property type="entry name" value="CNMP_BINDING_3"/>
    <property type="match status" value="1"/>
</dbReference>
<dbReference type="EMBL" id="QMIF01000001">
    <property type="protein sequence ID" value="TVM36798.1"/>
    <property type="molecule type" value="Genomic_DNA"/>
</dbReference>
<organism evidence="6 7">
    <name type="scientific">Oceanidesulfovibrio marinus</name>
    <dbReference type="NCBI Taxonomy" id="370038"/>
    <lineage>
        <taxon>Bacteria</taxon>
        <taxon>Pseudomonadati</taxon>
        <taxon>Thermodesulfobacteriota</taxon>
        <taxon>Desulfovibrionia</taxon>
        <taxon>Desulfovibrionales</taxon>
        <taxon>Desulfovibrionaceae</taxon>
        <taxon>Oceanidesulfovibrio</taxon>
    </lineage>
</organism>
<dbReference type="InterPro" id="IPR014710">
    <property type="entry name" value="RmlC-like_jellyroll"/>
</dbReference>
<dbReference type="CDD" id="cd00038">
    <property type="entry name" value="CAP_ED"/>
    <property type="match status" value="1"/>
</dbReference>
<protein>
    <submittedName>
        <fullName evidence="6">Crp/Fnr family transcriptional regulator</fullName>
    </submittedName>
</protein>
<gene>
    <name evidence="6" type="ORF">DQK91_02440</name>
</gene>
<sequence length="227" mass="25159">MRFSEIDLLAELERPEHAVLRELFHARSLPAGALLYSPDSHENLVFVIRSGVVRVFLSCERKEFTLAILGPGDIYATHSGTYVEAMDQPVELLVTPVNEVSRRLVDVPEFTKTMVRVLGQMLSNSFETIRSLAFQSSSERLAQLLLAQSRAERLSHGEANGVEIRLGLTMQQVADAVGASRQTVSTLITEFARKGLLEKRGRGVFFLPDLDGLRCAAGLVEFCPTEK</sequence>
<reference evidence="6 7" key="1">
    <citation type="submission" date="2018-06" db="EMBL/GenBank/DDBJ databases">
        <title>Complete genome of Desulfovibrio marinus P48SEP.</title>
        <authorList>
            <person name="Crispim J.S."/>
            <person name="Vidigal P.M.P."/>
            <person name="Silva L.C.F."/>
            <person name="Araujo L.C."/>
            <person name="Laguardia C.N."/>
            <person name="Dias R.S."/>
            <person name="Sousa M.P."/>
            <person name="Paula S.O."/>
            <person name="Silva C."/>
        </authorList>
    </citation>
    <scope>NUCLEOTIDE SEQUENCE [LARGE SCALE GENOMIC DNA]</scope>
    <source>
        <strain evidence="6 7">P48SEP</strain>
    </source>
</reference>
<keyword evidence="2" id="KW-0238">DNA-binding</keyword>
<dbReference type="Pfam" id="PF13545">
    <property type="entry name" value="HTH_Crp_2"/>
    <property type="match status" value="1"/>
</dbReference>
<proteinExistence type="predicted"/>
<feature type="domain" description="Cyclic nucleotide-binding" evidence="4">
    <location>
        <begin position="8"/>
        <end position="114"/>
    </location>
</feature>
<dbReference type="InterPro" id="IPR036390">
    <property type="entry name" value="WH_DNA-bd_sf"/>
</dbReference>
<dbReference type="Gene3D" id="2.60.120.10">
    <property type="entry name" value="Jelly Rolls"/>
    <property type="match status" value="1"/>
</dbReference>
<dbReference type="AlphaFoldDB" id="A0A6P1ZQE5"/>
<dbReference type="Gene3D" id="1.10.10.10">
    <property type="entry name" value="Winged helix-like DNA-binding domain superfamily/Winged helix DNA-binding domain"/>
    <property type="match status" value="1"/>
</dbReference>
<name>A0A6P1ZQE5_9BACT</name>
<dbReference type="OrthoDB" id="7263823at2"/>
<evidence type="ECO:0000313" key="7">
    <source>
        <dbReference type="Proteomes" id="UP000434052"/>
    </source>
</evidence>